<comment type="subcellular location">
    <subcellularLocation>
        <location evidence="8">Cell inner membrane</location>
        <topology evidence="8">Multi-pass membrane protein</topology>
    </subcellularLocation>
    <subcellularLocation>
        <location evidence="1">Cell membrane</location>
        <topology evidence="1">Multi-pass membrane protein</topology>
    </subcellularLocation>
</comment>
<dbReference type="GO" id="GO:0015295">
    <property type="term" value="F:solute:proton symporter activity"/>
    <property type="evidence" value="ECO:0007669"/>
    <property type="project" value="TreeGrafter"/>
</dbReference>
<evidence type="ECO:0000256" key="1">
    <source>
        <dbReference type="ARBA" id="ARBA00004651"/>
    </source>
</evidence>
<accession>A0A1D8IS91</accession>
<keyword evidence="3 8" id="KW-0813">Transport</keyword>
<reference evidence="10" key="1">
    <citation type="submission" date="2016-09" db="EMBL/GenBank/DDBJ databases">
        <title>Acidihalobacter prosperus F5.</title>
        <authorList>
            <person name="Khaleque H.N."/>
            <person name="Ramsay J.P."/>
            <person name="Kaksonen A.H."/>
            <person name="Boxall N.J."/>
            <person name="Watkin E.L.J."/>
        </authorList>
    </citation>
    <scope>NUCLEOTIDE SEQUENCE [LARGE SCALE GENOMIC DNA]</scope>
    <source>
        <strain evidence="10">F5</strain>
    </source>
</reference>
<feature type="transmembrane region" description="Helical" evidence="8">
    <location>
        <begin position="223"/>
        <end position="254"/>
    </location>
</feature>
<evidence type="ECO:0000256" key="7">
    <source>
        <dbReference type="ARBA" id="ARBA00023136"/>
    </source>
</evidence>
<keyword evidence="4" id="KW-1003">Cell membrane</keyword>
<feature type="transmembrane region" description="Helical" evidence="8">
    <location>
        <begin position="29"/>
        <end position="49"/>
    </location>
</feature>
<comment type="similarity">
    <text evidence="2 8">Belongs to the lactate permease family.</text>
</comment>
<feature type="transmembrane region" description="Helical" evidence="8">
    <location>
        <begin position="475"/>
        <end position="492"/>
    </location>
</feature>
<feature type="transmembrane region" description="Helical" evidence="8">
    <location>
        <begin position="183"/>
        <end position="203"/>
    </location>
</feature>
<name>A0A1D8IS91_9GAMM</name>
<evidence type="ECO:0000256" key="8">
    <source>
        <dbReference type="RuleBase" id="RU365092"/>
    </source>
</evidence>
<keyword evidence="6 8" id="KW-1133">Transmembrane helix</keyword>
<dbReference type="Pfam" id="PF02652">
    <property type="entry name" value="Lactate_perm"/>
    <property type="match status" value="2"/>
</dbReference>
<feature type="transmembrane region" description="Helical" evidence="8">
    <location>
        <begin position="275"/>
        <end position="292"/>
    </location>
</feature>
<evidence type="ECO:0000256" key="5">
    <source>
        <dbReference type="ARBA" id="ARBA00022692"/>
    </source>
</evidence>
<evidence type="ECO:0000256" key="6">
    <source>
        <dbReference type="ARBA" id="ARBA00022989"/>
    </source>
</evidence>
<evidence type="ECO:0000256" key="2">
    <source>
        <dbReference type="ARBA" id="ARBA00010100"/>
    </source>
</evidence>
<dbReference type="GO" id="GO:0005886">
    <property type="term" value="C:plasma membrane"/>
    <property type="evidence" value="ECO:0007669"/>
    <property type="project" value="UniProtKB-SubCell"/>
</dbReference>
<feature type="transmembrane region" description="Helical" evidence="8">
    <location>
        <begin position="69"/>
        <end position="89"/>
    </location>
</feature>
<evidence type="ECO:0000256" key="4">
    <source>
        <dbReference type="ARBA" id="ARBA00022475"/>
    </source>
</evidence>
<protein>
    <recommendedName>
        <fullName evidence="8">L-lactate permease</fullName>
    </recommendedName>
</protein>
<comment type="function">
    <text evidence="8">Uptake of L-lactate across the membrane. Can also transport D-lactate and glycolate.</text>
</comment>
<dbReference type="KEGG" id="aprs:BI364_16620"/>
<organism evidence="9 10">
    <name type="scientific">Acidihalobacter yilgarnensis</name>
    <dbReference type="NCBI Taxonomy" id="2819280"/>
    <lineage>
        <taxon>Bacteria</taxon>
        <taxon>Pseudomonadati</taxon>
        <taxon>Pseudomonadota</taxon>
        <taxon>Gammaproteobacteria</taxon>
        <taxon>Chromatiales</taxon>
        <taxon>Ectothiorhodospiraceae</taxon>
        <taxon>Acidihalobacter</taxon>
    </lineage>
</organism>
<dbReference type="PANTHER" id="PTHR30003">
    <property type="entry name" value="L-LACTATE PERMEASE"/>
    <property type="match status" value="1"/>
</dbReference>
<keyword evidence="8" id="KW-0997">Cell inner membrane</keyword>
<keyword evidence="7 8" id="KW-0472">Membrane</keyword>
<keyword evidence="10" id="KW-1185">Reference proteome</keyword>
<dbReference type="Proteomes" id="UP000095401">
    <property type="component" value="Chromosome"/>
</dbReference>
<comment type="caution">
    <text evidence="8">Lacks conserved residue(s) required for the propagation of feature annotation.</text>
</comment>
<proteinExistence type="inferred from homology"/>
<evidence type="ECO:0000313" key="10">
    <source>
        <dbReference type="Proteomes" id="UP000095401"/>
    </source>
</evidence>
<keyword evidence="5 8" id="KW-0812">Transmembrane</keyword>
<dbReference type="AlphaFoldDB" id="A0A1D8IS91"/>
<gene>
    <name evidence="9" type="ORF">BI364_16620</name>
</gene>
<evidence type="ECO:0000313" key="9">
    <source>
        <dbReference type="EMBL" id="AOU99336.1"/>
    </source>
</evidence>
<dbReference type="PANTHER" id="PTHR30003:SF0">
    <property type="entry name" value="GLYCOLATE PERMEASE GLCA-RELATED"/>
    <property type="match status" value="1"/>
</dbReference>
<dbReference type="InterPro" id="IPR003804">
    <property type="entry name" value="Lactate_perm"/>
</dbReference>
<feature type="transmembrane region" description="Helical" evidence="8">
    <location>
        <begin position="110"/>
        <end position="139"/>
    </location>
</feature>
<dbReference type="GO" id="GO:0015129">
    <property type="term" value="F:lactate transmembrane transporter activity"/>
    <property type="evidence" value="ECO:0007669"/>
    <property type="project" value="UniProtKB-UniRule"/>
</dbReference>
<feature type="transmembrane region" description="Helical" evidence="8">
    <location>
        <begin position="312"/>
        <end position="333"/>
    </location>
</feature>
<dbReference type="EMBL" id="CP017415">
    <property type="protein sequence ID" value="AOU99336.1"/>
    <property type="molecule type" value="Genomic_DNA"/>
</dbReference>
<evidence type="ECO:0000256" key="3">
    <source>
        <dbReference type="ARBA" id="ARBA00022448"/>
    </source>
</evidence>
<sequence>MWRAGGNCSVTLDLLPFAGILAALASRRVSVWQAALAGLILSLPAFWFAAPDAQTAMARMAGAAMHGLWLSWLALSVILSGLLFHQVVSRARAGPAPTPEAASPERRYRVLFALCFLVGPFFESVTGFGVGLVVTLPLLLRLGITPVGAIVLGLYSQMLVPWGGMAVGTTVGAALAELPLHTLGLASALLTVPLLGGYLWLFWRLAAAEGLHPNANQRLDDLLWIAALGGLLVLCNDAVAVPIAGLLATGLLLVPRHWRDQRPNLTQWRAAAHSARPYLLVTGLLLVTHTLPPLRHTLKHLWVWQPAPGWPAFPPFYEVSFWLAVTALGYGLATRLDAVHWRALVADAGRMAWPPARTTVLFVVMAQLMSDGGIAGRLAAGWHAAAGNAALYAAPLLGGLAGLLTASNTAANALLMPLQTALAGGDPRLLTWLAAVQNLAGSNLTALSPIRIEMAVALAGLAGGTAHVYSRAWPLGALALLLLTAMLAVLVLG</sequence>